<dbReference type="Gene3D" id="3.40.50.1110">
    <property type="entry name" value="SGNH hydrolase"/>
    <property type="match status" value="1"/>
</dbReference>
<dbReference type="SUPFAM" id="SSF52266">
    <property type="entry name" value="SGNH hydrolase"/>
    <property type="match status" value="1"/>
</dbReference>
<reference evidence="2" key="1">
    <citation type="submission" date="2020-01" db="EMBL/GenBank/DDBJ databases">
        <authorList>
            <person name="Meier V. D."/>
            <person name="Meier V D."/>
        </authorList>
    </citation>
    <scope>NUCLEOTIDE SEQUENCE</scope>
    <source>
        <strain evidence="2">HLG_WM_MAG_03</strain>
    </source>
</reference>
<proteinExistence type="predicted"/>
<dbReference type="InterPro" id="IPR036514">
    <property type="entry name" value="SGNH_hydro_sf"/>
</dbReference>
<evidence type="ECO:0000259" key="1">
    <source>
        <dbReference type="Pfam" id="PF13472"/>
    </source>
</evidence>
<organism evidence="2">
    <name type="scientific">uncultured Sulfurovum sp</name>
    <dbReference type="NCBI Taxonomy" id="269237"/>
    <lineage>
        <taxon>Bacteria</taxon>
        <taxon>Pseudomonadati</taxon>
        <taxon>Campylobacterota</taxon>
        <taxon>Epsilonproteobacteria</taxon>
        <taxon>Campylobacterales</taxon>
        <taxon>Sulfurovaceae</taxon>
        <taxon>Sulfurovum</taxon>
        <taxon>environmental samples</taxon>
    </lineage>
</organism>
<sequence length="227" mass="26676">MTKINKREELLILYGTDSLANPRIWNIHQEDGQNEQLAVDFMDTYPMLVEKKVKKLFNRDDVTSNIYANRGSGYGMLVVRSADFFHFYFPKGNFADLTIFQAGISECWLKDDGNPRVSTEVFEENVKKIIDHKKRHNPDSPSIFISIMPTTKKYQERQPKQNKLISEWNNIIKDNLIENCYYVDIEDFFYKNENLQETMVHPDGHHLNLDGHEIYANLIIETIKRIP</sequence>
<dbReference type="EMBL" id="CACVAR010000040">
    <property type="protein sequence ID" value="CAA6799360.1"/>
    <property type="molecule type" value="Genomic_DNA"/>
</dbReference>
<accession>A0A6S6S8P9</accession>
<dbReference type="Pfam" id="PF13472">
    <property type="entry name" value="Lipase_GDSL_2"/>
    <property type="match status" value="1"/>
</dbReference>
<dbReference type="AlphaFoldDB" id="A0A6S6S8P9"/>
<evidence type="ECO:0000313" key="2">
    <source>
        <dbReference type="EMBL" id="CAA6799360.1"/>
    </source>
</evidence>
<name>A0A6S6S8P9_9BACT</name>
<dbReference type="GO" id="GO:0016788">
    <property type="term" value="F:hydrolase activity, acting on ester bonds"/>
    <property type="evidence" value="ECO:0007669"/>
    <property type="project" value="UniProtKB-ARBA"/>
</dbReference>
<gene>
    <name evidence="2" type="ORF">HELGO_WM30512</name>
</gene>
<dbReference type="InterPro" id="IPR013830">
    <property type="entry name" value="SGNH_hydro"/>
</dbReference>
<protein>
    <recommendedName>
        <fullName evidence="1">SGNH hydrolase-type esterase domain-containing protein</fullName>
    </recommendedName>
</protein>
<feature type="domain" description="SGNH hydrolase-type esterase" evidence="1">
    <location>
        <begin position="113"/>
        <end position="214"/>
    </location>
</feature>